<evidence type="ECO:0000256" key="5">
    <source>
        <dbReference type="PIRSR" id="PIRSR001430-1"/>
    </source>
</evidence>
<evidence type="ECO:0000313" key="9">
    <source>
        <dbReference type="EMBL" id="ODS23997.1"/>
    </source>
</evidence>
<evidence type="ECO:0000256" key="1">
    <source>
        <dbReference type="ARBA" id="ARBA00009375"/>
    </source>
</evidence>
<organism evidence="9 10">
    <name type="scientific">Candidatus Endobugula sertula</name>
    <name type="common">Bugula neritina bacterial symbiont</name>
    <dbReference type="NCBI Taxonomy" id="62101"/>
    <lineage>
        <taxon>Bacteria</taxon>
        <taxon>Pseudomonadati</taxon>
        <taxon>Pseudomonadota</taxon>
        <taxon>Gammaproteobacteria</taxon>
        <taxon>Cellvibrionales</taxon>
        <taxon>Cellvibrionaceae</taxon>
        <taxon>Candidatus Endobugula</taxon>
    </lineage>
</organism>
<dbReference type="NCBIfam" id="TIGR00071">
    <property type="entry name" value="hisT_truA"/>
    <property type="match status" value="1"/>
</dbReference>
<dbReference type="CDD" id="cd02570">
    <property type="entry name" value="PseudoU_synth_EcTruA"/>
    <property type="match status" value="1"/>
</dbReference>
<dbReference type="EMBL" id="MDLC01000016">
    <property type="protein sequence ID" value="ODS23997.1"/>
    <property type="molecule type" value="Genomic_DNA"/>
</dbReference>
<dbReference type="PANTHER" id="PTHR11142">
    <property type="entry name" value="PSEUDOURIDYLATE SYNTHASE"/>
    <property type="match status" value="1"/>
</dbReference>
<evidence type="ECO:0000256" key="6">
    <source>
        <dbReference type="PIRSR" id="PIRSR001430-2"/>
    </source>
</evidence>
<comment type="catalytic activity">
    <reaction evidence="4 7">
        <text>uridine(38/39/40) in tRNA = pseudouridine(38/39/40) in tRNA</text>
        <dbReference type="Rhea" id="RHEA:22376"/>
        <dbReference type="Rhea" id="RHEA-COMP:10085"/>
        <dbReference type="Rhea" id="RHEA-COMP:10087"/>
        <dbReference type="ChEBI" id="CHEBI:65314"/>
        <dbReference type="ChEBI" id="CHEBI:65315"/>
        <dbReference type="EC" id="5.4.99.12"/>
    </reaction>
</comment>
<dbReference type="GO" id="GO:0031119">
    <property type="term" value="P:tRNA pseudouridine synthesis"/>
    <property type="evidence" value="ECO:0007669"/>
    <property type="project" value="UniProtKB-UniRule"/>
</dbReference>
<evidence type="ECO:0000313" key="10">
    <source>
        <dbReference type="Proteomes" id="UP000242502"/>
    </source>
</evidence>
<dbReference type="SUPFAM" id="SSF55120">
    <property type="entry name" value="Pseudouridine synthase"/>
    <property type="match status" value="1"/>
</dbReference>
<dbReference type="STRING" id="62101.AB835_06125"/>
<keyword evidence="2 4" id="KW-0819">tRNA processing</keyword>
<comment type="similarity">
    <text evidence="1 4 7">Belongs to the tRNA pseudouridine synthase TruA family.</text>
</comment>
<accession>A0A1D2QQZ6</accession>
<feature type="binding site" evidence="4 6">
    <location>
        <position position="111"/>
    </location>
    <ligand>
        <name>substrate</name>
    </ligand>
</feature>
<keyword evidence="3 4" id="KW-0413">Isomerase</keyword>
<feature type="active site" description="Nucleophile" evidence="4 5">
    <location>
        <position position="53"/>
    </location>
</feature>
<dbReference type="InterPro" id="IPR020095">
    <property type="entry name" value="PsdUridine_synth_TruA_C"/>
</dbReference>
<reference evidence="9 10" key="1">
    <citation type="journal article" date="2016" name="Appl. Environ. Microbiol.">
        <title>Lack of Overt Genome Reduction in the Bryostatin-Producing Bryozoan Symbiont "Candidatus Endobugula sertula".</title>
        <authorList>
            <person name="Miller I.J."/>
            <person name="Vanee N."/>
            <person name="Fong S.S."/>
            <person name="Lim-Fong G.E."/>
            <person name="Kwan J.C."/>
        </authorList>
    </citation>
    <scope>NUCLEOTIDE SEQUENCE [LARGE SCALE GENOMIC DNA]</scope>
    <source>
        <strain evidence="9">AB1-4</strain>
    </source>
</reference>
<dbReference type="EC" id="5.4.99.12" evidence="4"/>
<dbReference type="PANTHER" id="PTHR11142:SF0">
    <property type="entry name" value="TRNA PSEUDOURIDINE SYNTHASE-LIKE 1"/>
    <property type="match status" value="1"/>
</dbReference>
<dbReference type="InterPro" id="IPR020097">
    <property type="entry name" value="PsdUridine_synth_TruA_a/b_dom"/>
</dbReference>
<dbReference type="Proteomes" id="UP000242502">
    <property type="component" value="Unassembled WGS sequence"/>
</dbReference>
<dbReference type="AlphaFoldDB" id="A0A1D2QQZ6"/>
<comment type="caution">
    <text evidence="4">Lacks conserved residue(s) required for the propagation of feature annotation.</text>
</comment>
<comment type="subunit">
    <text evidence="4">Homodimer.</text>
</comment>
<evidence type="ECO:0000256" key="2">
    <source>
        <dbReference type="ARBA" id="ARBA00022694"/>
    </source>
</evidence>
<protein>
    <recommendedName>
        <fullName evidence="4">tRNA pseudouridine synthase A</fullName>
        <ecNumber evidence="4">5.4.99.12</ecNumber>
    </recommendedName>
    <alternativeName>
        <fullName evidence="4">tRNA pseudouridine(38-40) synthase</fullName>
    </alternativeName>
    <alternativeName>
        <fullName evidence="4">tRNA pseudouridylate synthase I</fullName>
    </alternativeName>
    <alternativeName>
        <fullName evidence="4">tRNA-uridine isomerase I</fullName>
    </alternativeName>
</protein>
<dbReference type="HAMAP" id="MF_00171">
    <property type="entry name" value="TruA"/>
    <property type="match status" value="1"/>
</dbReference>
<dbReference type="FunFam" id="3.30.70.580:FF:000001">
    <property type="entry name" value="tRNA pseudouridine synthase A"/>
    <property type="match status" value="1"/>
</dbReference>
<dbReference type="PIRSF" id="PIRSF001430">
    <property type="entry name" value="tRNA_psdUrid_synth"/>
    <property type="match status" value="1"/>
</dbReference>
<name>A0A1D2QQZ6_9GAMM</name>
<evidence type="ECO:0000256" key="3">
    <source>
        <dbReference type="ARBA" id="ARBA00023235"/>
    </source>
</evidence>
<dbReference type="Gene3D" id="3.30.70.580">
    <property type="entry name" value="Pseudouridine synthase I, catalytic domain, N-terminal subdomain"/>
    <property type="match status" value="1"/>
</dbReference>
<evidence type="ECO:0000259" key="8">
    <source>
        <dbReference type="Pfam" id="PF01416"/>
    </source>
</evidence>
<dbReference type="GO" id="GO:0160147">
    <property type="term" value="F:tRNA pseudouridine(38-40) synthase activity"/>
    <property type="evidence" value="ECO:0007669"/>
    <property type="project" value="UniProtKB-EC"/>
</dbReference>
<sequence length="264" mass="29635">MRRIALGIEYSGHLYHGFQAQSHDTKTIQQTLENALSAIANEPIKLVCAGRTDAGVHATNQVIHFDTLAVRPDRAWLRGANTQLSDGVAIRWIKNTTPEFHARFSATSRTYRYIIYNSPTPSALLHHYVTWDRRTLDIDAMKTASESLLGEHDFSAFRAAQCQANNPIRRMERIDIRCQGDFMMIEVRATAFLYHMVRNIVGVLSTIGAGEKPISWSRDVLESRDRQCAGVTAPPDGLYLVAVNYSPKFVLPQRSPGPYFLGNS</sequence>
<dbReference type="InterPro" id="IPR020103">
    <property type="entry name" value="PsdUridine_synth_cat_dom_sf"/>
</dbReference>
<dbReference type="InterPro" id="IPR020094">
    <property type="entry name" value="TruA/RsuA/RluB/E/F_N"/>
</dbReference>
<feature type="domain" description="Pseudouridine synthase I TruA alpha/beta" evidence="8">
    <location>
        <begin position="9"/>
        <end position="104"/>
    </location>
</feature>
<proteinExistence type="inferred from homology"/>
<dbReference type="GO" id="GO:0003723">
    <property type="term" value="F:RNA binding"/>
    <property type="evidence" value="ECO:0007669"/>
    <property type="project" value="InterPro"/>
</dbReference>
<comment type="caution">
    <text evidence="9">The sequence shown here is derived from an EMBL/GenBank/DDBJ whole genome shotgun (WGS) entry which is preliminary data.</text>
</comment>
<comment type="function">
    <text evidence="4">Formation of pseudouridine at positions 38, 39 and 40 in the anticodon stem and loop of transfer RNAs.</text>
</comment>
<dbReference type="Pfam" id="PF01416">
    <property type="entry name" value="PseudoU_synth_1"/>
    <property type="match status" value="2"/>
</dbReference>
<evidence type="ECO:0000256" key="4">
    <source>
        <dbReference type="HAMAP-Rule" id="MF_00171"/>
    </source>
</evidence>
<gene>
    <name evidence="4" type="primary">truA</name>
    <name evidence="9" type="ORF">AB835_06125</name>
</gene>
<feature type="domain" description="Pseudouridine synthase I TruA alpha/beta" evidence="8">
    <location>
        <begin position="144"/>
        <end position="246"/>
    </location>
</feature>
<dbReference type="Gene3D" id="3.30.70.660">
    <property type="entry name" value="Pseudouridine synthase I, catalytic domain, C-terminal subdomain"/>
    <property type="match status" value="1"/>
</dbReference>
<dbReference type="InterPro" id="IPR001406">
    <property type="entry name" value="PsdUridine_synth_TruA"/>
</dbReference>
<evidence type="ECO:0000256" key="7">
    <source>
        <dbReference type="RuleBase" id="RU003792"/>
    </source>
</evidence>